<dbReference type="PANTHER" id="PTHR31669">
    <property type="entry name" value="PROTEIN FAR1-RELATED SEQUENCE 10-RELATED"/>
    <property type="match status" value="1"/>
</dbReference>
<dbReference type="Pfam" id="PF04434">
    <property type="entry name" value="SWIM"/>
    <property type="match status" value="1"/>
</dbReference>
<evidence type="ECO:0000256" key="3">
    <source>
        <dbReference type="SAM" id="MobiDB-lite"/>
    </source>
</evidence>
<comment type="function">
    <text evidence="2">Putative transcription activator involved in regulating light control of development.</text>
</comment>
<evidence type="ECO:0000256" key="1">
    <source>
        <dbReference type="PROSITE-ProRule" id="PRU00325"/>
    </source>
</evidence>
<evidence type="ECO:0000259" key="4">
    <source>
        <dbReference type="PROSITE" id="PS50966"/>
    </source>
</evidence>
<dbReference type="InterPro" id="IPR031052">
    <property type="entry name" value="FHY3/FAR1"/>
</dbReference>
<feature type="domain" description="SWIM-type" evidence="4">
    <location>
        <begin position="88"/>
        <end position="124"/>
    </location>
</feature>
<comment type="similarity">
    <text evidence="2">Belongs to the FHY3/FAR1 family.</text>
</comment>
<keyword evidence="2" id="KW-0479">Metal-binding</keyword>
<gene>
    <name evidence="5" type="ORF">PIB30_116599</name>
</gene>
<sequence>MEHFHNLLEHMCYKEYQTDFASVKGLPVMQTTLQPLEKHAAEVYTREIFLLFRPILVRAACNKVLWSRETGSYTIYAVGRYMQPEKIWRVLFFEDTMELKCSCMRMESFGIPCEHIVSVLVLLDICQFPDSIVLHRWTKNAKQGMYDSLTQTSDSLRFMKLGCLMDWFRQVAAKGIEKSHRYIQARDWAVATIKSWDVEDLTDAEGGQPNGSLPEDLPANPPICRTKGRSGPRSKRASQRCRLCREEGHNRTNVLNDLNMKTVTGISVHKSQSHHTQ</sequence>
<evidence type="ECO:0000313" key="5">
    <source>
        <dbReference type="EMBL" id="MED6194263.1"/>
    </source>
</evidence>
<feature type="region of interest" description="Disordered" evidence="3">
    <location>
        <begin position="201"/>
        <end position="241"/>
    </location>
</feature>
<comment type="caution">
    <text evidence="5">The sequence shown here is derived from an EMBL/GenBank/DDBJ whole genome shotgun (WGS) entry which is preliminary data.</text>
</comment>
<keyword evidence="6" id="KW-1185">Reference proteome</keyword>
<proteinExistence type="inferred from homology"/>
<keyword evidence="2" id="KW-0862">Zinc</keyword>
<accession>A0ABU6XBD8</accession>
<feature type="compositionally biased region" description="Basic residues" evidence="3">
    <location>
        <begin position="226"/>
        <end position="239"/>
    </location>
</feature>
<reference evidence="5 6" key="1">
    <citation type="journal article" date="2023" name="Plants (Basel)">
        <title>Bridging the Gap: Combining Genomics and Transcriptomics Approaches to Understand Stylosanthes scabra, an Orphan Legume from the Brazilian Caatinga.</title>
        <authorList>
            <person name="Ferreira-Neto J.R.C."/>
            <person name="da Silva M.D."/>
            <person name="Binneck E."/>
            <person name="de Melo N.F."/>
            <person name="da Silva R.H."/>
            <person name="de Melo A.L.T.M."/>
            <person name="Pandolfi V."/>
            <person name="Bustamante F.O."/>
            <person name="Brasileiro-Vidal A.C."/>
            <person name="Benko-Iseppon A.M."/>
        </authorList>
    </citation>
    <scope>NUCLEOTIDE SEQUENCE [LARGE SCALE GENOMIC DNA]</scope>
    <source>
        <tissue evidence="5">Leaves</tissue>
    </source>
</reference>
<dbReference type="Proteomes" id="UP001341840">
    <property type="component" value="Unassembled WGS sequence"/>
</dbReference>
<name>A0ABU6XBD8_9FABA</name>
<comment type="subcellular location">
    <subcellularLocation>
        <location evidence="2">Nucleus</location>
    </subcellularLocation>
</comment>
<dbReference type="InterPro" id="IPR007527">
    <property type="entry name" value="Znf_SWIM"/>
</dbReference>
<evidence type="ECO:0000313" key="6">
    <source>
        <dbReference type="Proteomes" id="UP001341840"/>
    </source>
</evidence>
<evidence type="ECO:0000256" key="2">
    <source>
        <dbReference type="RuleBase" id="RU367018"/>
    </source>
</evidence>
<keyword evidence="2" id="KW-0539">Nucleus</keyword>
<keyword evidence="1 2" id="KW-0863">Zinc-finger</keyword>
<dbReference type="PANTHER" id="PTHR31669:SF292">
    <property type="entry name" value="OS02G0262500 PROTEIN"/>
    <property type="match status" value="1"/>
</dbReference>
<organism evidence="5 6">
    <name type="scientific">Stylosanthes scabra</name>
    <dbReference type="NCBI Taxonomy" id="79078"/>
    <lineage>
        <taxon>Eukaryota</taxon>
        <taxon>Viridiplantae</taxon>
        <taxon>Streptophyta</taxon>
        <taxon>Embryophyta</taxon>
        <taxon>Tracheophyta</taxon>
        <taxon>Spermatophyta</taxon>
        <taxon>Magnoliopsida</taxon>
        <taxon>eudicotyledons</taxon>
        <taxon>Gunneridae</taxon>
        <taxon>Pentapetalae</taxon>
        <taxon>rosids</taxon>
        <taxon>fabids</taxon>
        <taxon>Fabales</taxon>
        <taxon>Fabaceae</taxon>
        <taxon>Papilionoideae</taxon>
        <taxon>50 kb inversion clade</taxon>
        <taxon>dalbergioids sensu lato</taxon>
        <taxon>Dalbergieae</taxon>
        <taxon>Pterocarpus clade</taxon>
        <taxon>Stylosanthes</taxon>
    </lineage>
</organism>
<dbReference type="EMBL" id="JASCZI010211551">
    <property type="protein sequence ID" value="MED6194263.1"/>
    <property type="molecule type" value="Genomic_DNA"/>
</dbReference>
<protein>
    <recommendedName>
        <fullName evidence="2">Protein FAR1-RELATED SEQUENCE</fullName>
    </recommendedName>
</protein>
<dbReference type="PROSITE" id="PS50966">
    <property type="entry name" value="ZF_SWIM"/>
    <property type="match status" value="1"/>
</dbReference>